<evidence type="ECO:0000256" key="4">
    <source>
        <dbReference type="ARBA" id="ARBA00023015"/>
    </source>
</evidence>
<sequence>MTKGSAATDHSVEQARSILRRHGLRCTAPRLAVTSVLFAVPEAGHLNAQEIVALLEERGDPVDLTTVYRTLATLVDVGALHALTVHERTTYGLTANAHHHAVCTSCGEVIEVPAEQLSQALAHASDGSRFALSATAGLTLHGLCPRCQLQASG</sequence>
<evidence type="ECO:0000256" key="5">
    <source>
        <dbReference type="ARBA" id="ARBA00023125"/>
    </source>
</evidence>
<keyword evidence="4" id="KW-0805">Transcription regulation</keyword>
<dbReference type="InterPro" id="IPR036390">
    <property type="entry name" value="WH_DNA-bd_sf"/>
</dbReference>
<reference evidence="7 8" key="1">
    <citation type="journal article" date="2022" name="BMC Genomics">
        <title>Comparative genome analysis of mycobacteria focusing on tRNA and non-coding RNA.</title>
        <authorList>
            <person name="Behra P.R.K."/>
            <person name="Pettersson B.M.F."/>
            <person name="Ramesh M."/>
            <person name="Das S."/>
            <person name="Dasgupta S."/>
            <person name="Kirsebom L.A."/>
        </authorList>
    </citation>
    <scope>NUCLEOTIDE SEQUENCE [LARGE SCALE GENOMIC DNA]</scope>
    <source>
        <strain evidence="7 8">DSM 44078</strain>
    </source>
</reference>
<evidence type="ECO:0000256" key="1">
    <source>
        <dbReference type="ARBA" id="ARBA00007957"/>
    </source>
</evidence>
<keyword evidence="6" id="KW-0804">Transcription</keyword>
<dbReference type="Gene3D" id="3.30.1490.190">
    <property type="match status" value="1"/>
</dbReference>
<dbReference type="Pfam" id="PF01475">
    <property type="entry name" value="FUR"/>
    <property type="match status" value="1"/>
</dbReference>
<protein>
    <submittedName>
        <fullName evidence="7">Transcriptional repressor</fullName>
    </submittedName>
</protein>
<evidence type="ECO:0000256" key="3">
    <source>
        <dbReference type="ARBA" id="ARBA00022833"/>
    </source>
</evidence>
<dbReference type="InterPro" id="IPR036388">
    <property type="entry name" value="WH-like_DNA-bd_sf"/>
</dbReference>
<dbReference type="Gene3D" id="1.10.10.10">
    <property type="entry name" value="Winged helix-like DNA-binding domain superfamily/Winged helix DNA-binding domain"/>
    <property type="match status" value="1"/>
</dbReference>
<keyword evidence="8" id="KW-1185">Reference proteome</keyword>
<dbReference type="InterPro" id="IPR002481">
    <property type="entry name" value="FUR"/>
</dbReference>
<gene>
    <name evidence="7" type="ORF">H7J73_11470</name>
</gene>
<dbReference type="InterPro" id="IPR043135">
    <property type="entry name" value="Fur_C"/>
</dbReference>
<evidence type="ECO:0000256" key="2">
    <source>
        <dbReference type="ARBA" id="ARBA00022491"/>
    </source>
</evidence>
<keyword evidence="2" id="KW-0678">Repressor</keyword>
<dbReference type="PANTHER" id="PTHR33202">
    <property type="entry name" value="ZINC UPTAKE REGULATION PROTEIN"/>
    <property type="match status" value="1"/>
</dbReference>
<comment type="similarity">
    <text evidence="1">Belongs to the Fur family.</text>
</comment>
<keyword evidence="5" id="KW-0238">DNA-binding</keyword>
<comment type="caution">
    <text evidence="7">The sequence shown here is derived from an EMBL/GenBank/DDBJ whole genome shotgun (WGS) entry which is preliminary data.</text>
</comment>
<name>A0ABT3CB10_9MYCO</name>
<proteinExistence type="inferred from homology"/>
<dbReference type="CDD" id="cd07153">
    <property type="entry name" value="Fur_like"/>
    <property type="match status" value="1"/>
</dbReference>
<dbReference type="RefSeq" id="WP_264067512.1">
    <property type="nucleotide sequence ID" value="NZ_JACKTY010000028.1"/>
</dbReference>
<dbReference type="Proteomes" id="UP001526201">
    <property type="component" value="Unassembled WGS sequence"/>
</dbReference>
<evidence type="ECO:0000256" key="6">
    <source>
        <dbReference type="ARBA" id="ARBA00023163"/>
    </source>
</evidence>
<evidence type="ECO:0000313" key="8">
    <source>
        <dbReference type="Proteomes" id="UP001526201"/>
    </source>
</evidence>
<dbReference type="PANTHER" id="PTHR33202:SF7">
    <property type="entry name" value="FERRIC UPTAKE REGULATION PROTEIN"/>
    <property type="match status" value="1"/>
</dbReference>
<dbReference type="EMBL" id="JACKTY010000028">
    <property type="protein sequence ID" value="MCV7226648.1"/>
    <property type="molecule type" value="Genomic_DNA"/>
</dbReference>
<evidence type="ECO:0000313" key="7">
    <source>
        <dbReference type="EMBL" id="MCV7226648.1"/>
    </source>
</evidence>
<accession>A0ABT3CB10</accession>
<keyword evidence="3" id="KW-0862">Zinc</keyword>
<organism evidence="7 8">
    <name type="scientific">Mycolicibacterium komossense</name>
    <dbReference type="NCBI Taxonomy" id="1779"/>
    <lineage>
        <taxon>Bacteria</taxon>
        <taxon>Bacillati</taxon>
        <taxon>Actinomycetota</taxon>
        <taxon>Actinomycetes</taxon>
        <taxon>Mycobacteriales</taxon>
        <taxon>Mycobacteriaceae</taxon>
        <taxon>Mycolicibacterium</taxon>
    </lineage>
</organism>
<dbReference type="SUPFAM" id="SSF46785">
    <property type="entry name" value="Winged helix' DNA-binding domain"/>
    <property type="match status" value="1"/>
</dbReference>